<dbReference type="EMBL" id="CP063169">
    <property type="protein sequence ID" value="QOR72323.1"/>
    <property type="molecule type" value="Genomic_DNA"/>
</dbReference>
<protein>
    <recommendedName>
        <fullName evidence="5">DUF4190 domain-containing protein</fullName>
    </recommendedName>
</protein>
<accession>A0A7M1T0B1</accession>
<feature type="compositionally biased region" description="Low complexity" evidence="1">
    <location>
        <begin position="19"/>
        <end position="40"/>
    </location>
</feature>
<evidence type="ECO:0000313" key="4">
    <source>
        <dbReference type="Proteomes" id="UP000593758"/>
    </source>
</evidence>
<organism evidence="3 4">
    <name type="scientific">Ruania alkalisoli</name>
    <dbReference type="NCBI Taxonomy" id="2779775"/>
    <lineage>
        <taxon>Bacteria</taxon>
        <taxon>Bacillati</taxon>
        <taxon>Actinomycetota</taxon>
        <taxon>Actinomycetes</taxon>
        <taxon>Micrococcales</taxon>
        <taxon>Ruaniaceae</taxon>
        <taxon>Ruania</taxon>
    </lineage>
</organism>
<sequence length="212" mass="20131">MNHPTNPYGSYFSDSDPDGTGSHTGGQQSSPSGSSSQYGPYGTGQGGSEAQPPWNSAPGPGAGQGMPPGPPAPPGPPGPPGPPAPPGPYGQPAGGYAQPGVYGGAGSYGAPGPYGAAGNQAGYGGYPPVSSSNNSLGGWALGLGIGGVVLSCLWMIGGLLGLAAVLLGVRARNAVAAGQASNGGMAMAGMILGFAAILFSIVVAGLSLLGAL</sequence>
<keyword evidence="4" id="KW-1185">Reference proteome</keyword>
<evidence type="ECO:0008006" key="5">
    <source>
        <dbReference type="Google" id="ProtNLM"/>
    </source>
</evidence>
<gene>
    <name evidence="3" type="ORF">IM660_08900</name>
</gene>
<name>A0A7M1T0B1_9MICO</name>
<dbReference type="RefSeq" id="WP_193498963.1">
    <property type="nucleotide sequence ID" value="NZ_CP063169.1"/>
</dbReference>
<proteinExistence type="predicted"/>
<feature type="compositionally biased region" description="Pro residues" evidence="1">
    <location>
        <begin position="67"/>
        <end position="89"/>
    </location>
</feature>
<dbReference type="KEGG" id="halt:IM660_08900"/>
<feature type="transmembrane region" description="Helical" evidence="2">
    <location>
        <begin position="190"/>
        <end position="211"/>
    </location>
</feature>
<dbReference type="AlphaFoldDB" id="A0A7M1T0B1"/>
<dbReference type="Proteomes" id="UP000593758">
    <property type="component" value="Chromosome"/>
</dbReference>
<reference evidence="3 4" key="1">
    <citation type="submission" date="2020-10" db="EMBL/GenBank/DDBJ databases">
        <title>Haloactinobacterium sp. RN3S43, a bacterium isolated from saline soil.</title>
        <authorList>
            <person name="Sun J.-Q."/>
        </authorList>
    </citation>
    <scope>NUCLEOTIDE SEQUENCE [LARGE SCALE GENOMIC DNA]</scope>
    <source>
        <strain evidence="3 4">RN3S43</strain>
    </source>
</reference>
<evidence type="ECO:0000256" key="1">
    <source>
        <dbReference type="SAM" id="MobiDB-lite"/>
    </source>
</evidence>
<keyword evidence="2" id="KW-1133">Transmembrane helix</keyword>
<keyword evidence="2" id="KW-0472">Membrane</keyword>
<evidence type="ECO:0000256" key="2">
    <source>
        <dbReference type="SAM" id="Phobius"/>
    </source>
</evidence>
<feature type="transmembrane region" description="Helical" evidence="2">
    <location>
        <begin position="136"/>
        <end position="169"/>
    </location>
</feature>
<feature type="region of interest" description="Disordered" evidence="1">
    <location>
        <begin position="1"/>
        <end position="95"/>
    </location>
</feature>
<keyword evidence="2" id="KW-0812">Transmembrane</keyword>
<evidence type="ECO:0000313" key="3">
    <source>
        <dbReference type="EMBL" id="QOR72323.1"/>
    </source>
</evidence>